<evidence type="ECO:0000313" key="2">
    <source>
        <dbReference type="EMBL" id="TWT81966.1"/>
    </source>
</evidence>
<dbReference type="EMBL" id="SJPJ01000001">
    <property type="protein sequence ID" value="TWT81966.1"/>
    <property type="molecule type" value="Genomic_DNA"/>
</dbReference>
<keyword evidence="3" id="KW-1185">Reference proteome</keyword>
<dbReference type="Proteomes" id="UP000315010">
    <property type="component" value="Unassembled WGS sequence"/>
</dbReference>
<protein>
    <recommendedName>
        <fullName evidence="4">Double zinc ribbon</fullName>
    </recommendedName>
</protein>
<evidence type="ECO:0000313" key="3">
    <source>
        <dbReference type="Proteomes" id="UP000315010"/>
    </source>
</evidence>
<comment type="caution">
    <text evidence="2">The sequence shown here is derived from an EMBL/GenBank/DDBJ whole genome shotgun (WGS) entry which is preliminary data.</text>
</comment>
<name>A0A5C5Z4K9_9BACT</name>
<accession>A0A5C5Z4K9</accession>
<sequence>MNENASQPESVTASCPSGHHVRGGKELLGRMVRCPKCATEFLFEVPTKPPISDSGVMAILGDVPPLPPPPNKRPTTRPCPQCQKLIPESSHVCPHCSFYVAKLPGFFPSS</sequence>
<organism evidence="2 3">
    <name type="scientific">Novipirellula herctigrandis</name>
    <dbReference type="NCBI Taxonomy" id="2527986"/>
    <lineage>
        <taxon>Bacteria</taxon>
        <taxon>Pseudomonadati</taxon>
        <taxon>Planctomycetota</taxon>
        <taxon>Planctomycetia</taxon>
        <taxon>Pirellulales</taxon>
        <taxon>Pirellulaceae</taxon>
        <taxon>Novipirellula</taxon>
    </lineage>
</organism>
<feature type="region of interest" description="Disordered" evidence="1">
    <location>
        <begin position="1"/>
        <end position="21"/>
    </location>
</feature>
<dbReference type="AlphaFoldDB" id="A0A5C5Z4K9"/>
<evidence type="ECO:0008006" key="4">
    <source>
        <dbReference type="Google" id="ProtNLM"/>
    </source>
</evidence>
<proteinExistence type="predicted"/>
<gene>
    <name evidence="2" type="ORF">CA13_34210</name>
</gene>
<feature type="compositionally biased region" description="Polar residues" evidence="1">
    <location>
        <begin position="1"/>
        <end position="15"/>
    </location>
</feature>
<reference evidence="2 3" key="1">
    <citation type="submission" date="2019-02" db="EMBL/GenBank/DDBJ databases">
        <title>Deep-cultivation of Planctomycetes and their phenomic and genomic characterization uncovers novel biology.</title>
        <authorList>
            <person name="Wiegand S."/>
            <person name="Jogler M."/>
            <person name="Boedeker C."/>
            <person name="Pinto D."/>
            <person name="Vollmers J."/>
            <person name="Rivas-Marin E."/>
            <person name="Kohn T."/>
            <person name="Peeters S.H."/>
            <person name="Heuer A."/>
            <person name="Rast P."/>
            <person name="Oberbeckmann S."/>
            <person name="Bunk B."/>
            <person name="Jeske O."/>
            <person name="Meyerdierks A."/>
            <person name="Storesund J.E."/>
            <person name="Kallscheuer N."/>
            <person name="Luecker S."/>
            <person name="Lage O.M."/>
            <person name="Pohl T."/>
            <person name="Merkel B.J."/>
            <person name="Hornburger P."/>
            <person name="Mueller R.-W."/>
            <person name="Bruemmer F."/>
            <person name="Labrenz M."/>
            <person name="Spormann A.M."/>
            <person name="Op Den Camp H."/>
            <person name="Overmann J."/>
            <person name="Amann R."/>
            <person name="Jetten M.S.M."/>
            <person name="Mascher T."/>
            <person name="Medema M.H."/>
            <person name="Devos D.P."/>
            <person name="Kaster A.-K."/>
            <person name="Ovreas L."/>
            <person name="Rohde M."/>
            <person name="Galperin M.Y."/>
            <person name="Jogler C."/>
        </authorList>
    </citation>
    <scope>NUCLEOTIDE SEQUENCE [LARGE SCALE GENOMIC DNA]</scope>
    <source>
        <strain evidence="2 3">CA13</strain>
    </source>
</reference>
<evidence type="ECO:0000256" key="1">
    <source>
        <dbReference type="SAM" id="MobiDB-lite"/>
    </source>
</evidence>